<dbReference type="CDD" id="cd21451">
    <property type="entry name" value="DLC-like_TCTEX1D"/>
    <property type="match status" value="1"/>
</dbReference>
<dbReference type="PANTHER" id="PTHR21255:SF65">
    <property type="entry name" value="TCTEX1 DOMAIN-CONTAINING PROTEIN 2"/>
    <property type="match status" value="1"/>
</dbReference>
<dbReference type="Proteomes" id="UP000507470">
    <property type="component" value="Unassembled WGS sequence"/>
</dbReference>
<accession>A0A6J7ZVN7</accession>
<dbReference type="InterPro" id="IPR005334">
    <property type="entry name" value="Tctex-1-like"/>
</dbReference>
<dbReference type="InterPro" id="IPR038586">
    <property type="entry name" value="Tctex-1-like_sf"/>
</dbReference>
<dbReference type="Gene3D" id="3.30.1140.40">
    <property type="entry name" value="Tctex-1"/>
    <property type="match status" value="1"/>
</dbReference>
<feature type="compositionally biased region" description="Low complexity" evidence="2">
    <location>
        <begin position="80"/>
        <end position="90"/>
    </location>
</feature>
<name>A0A6J7ZVN7_MYTCO</name>
<gene>
    <name evidence="3" type="ORF">MCOR_479</name>
</gene>
<evidence type="ECO:0008006" key="5">
    <source>
        <dbReference type="Google" id="ProtNLM"/>
    </source>
</evidence>
<keyword evidence="4" id="KW-1185">Reference proteome</keyword>
<evidence type="ECO:0000313" key="3">
    <source>
        <dbReference type="EMBL" id="CAC5356173.1"/>
    </source>
</evidence>
<dbReference type="GO" id="GO:0005737">
    <property type="term" value="C:cytoplasm"/>
    <property type="evidence" value="ECO:0007669"/>
    <property type="project" value="TreeGrafter"/>
</dbReference>
<dbReference type="GO" id="GO:0045505">
    <property type="term" value="F:dynein intermediate chain binding"/>
    <property type="evidence" value="ECO:0007669"/>
    <property type="project" value="TreeGrafter"/>
</dbReference>
<comment type="similarity">
    <text evidence="1">Belongs to the dynein light chain Tctex-type family.</text>
</comment>
<feature type="region of interest" description="Disordered" evidence="2">
    <location>
        <begin position="43"/>
        <end position="93"/>
    </location>
</feature>
<feature type="compositionally biased region" description="Polar residues" evidence="2">
    <location>
        <begin position="50"/>
        <end position="70"/>
    </location>
</feature>
<dbReference type="OrthoDB" id="10260741at2759"/>
<dbReference type="GO" id="GO:0005868">
    <property type="term" value="C:cytoplasmic dynein complex"/>
    <property type="evidence" value="ECO:0007669"/>
    <property type="project" value="TreeGrafter"/>
</dbReference>
<dbReference type="PANTHER" id="PTHR21255">
    <property type="entry name" value="T-COMPLEX-ASSOCIATED-TESTIS-EXPRESSED 1/ DYNEIN LIGHT CHAIN"/>
    <property type="match status" value="1"/>
</dbReference>
<organism evidence="3 4">
    <name type="scientific">Mytilus coruscus</name>
    <name type="common">Sea mussel</name>
    <dbReference type="NCBI Taxonomy" id="42192"/>
    <lineage>
        <taxon>Eukaryota</taxon>
        <taxon>Metazoa</taxon>
        <taxon>Spiralia</taxon>
        <taxon>Lophotrochozoa</taxon>
        <taxon>Mollusca</taxon>
        <taxon>Bivalvia</taxon>
        <taxon>Autobranchia</taxon>
        <taxon>Pteriomorphia</taxon>
        <taxon>Mytilida</taxon>
        <taxon>Mytiloidea</taxon>
        <taxon>Mytilidae</taxon>
        <taxon>Mytilinae</taxon>
        <taxon>Mytilus</taxon>
    </lineage>
</organism>
<dbReference type="AlphaFoldDB" id="A0A6J7ZVN7"/>
<reference evidence="3 4" key="1">
    <citation type="submission" date="2020-06" db="EMBL/GenBank/DDBJ databases">
        <authorList>
            <person name="Li R."/>
            <person name="Bekaert M."/>
        </authorList>
    </citation>
    <scope>NUCLEOTIDE SEQUENCE [LARGE SCALE GENOMIC DNA]</scope>
    <source>
        <strain evidence="4">wild</strain>
    </source>
</reference>
<evidence type="ECO:0000256" key="1">
    <source>
        <dbReference type="ARBA" id="ARBA00005361"/>
    </source>
</evidence>
<protein>
    <recommendedName>
        <fullName evidence="5">TCTEX1D1</fullName>
    </recommendedName>
</protein>
<dbReference type="GO" id="GO:0007018">
    <property type="term" value="P:microtubule-based movement"/>
    <property type="evidence" value="ECO:0007669"/>
    <property type="project" value="TreeGrafter"/>
</dbReference>
<dbReference type="Pfam" id="PF03645">
    <property type="entry name" value="Tctex-1"/>
    <property type="match status" value="1"/>
</dbReference>
<evidence type="ECO:0000313" key="4">
    <source>
        <dbReference type="Proteomes" id="UP000507470"/>
    </source>
</evidence>
<dbReference type="EMBL" id="CACVKT020000126">
    <property type="protein sequence ID" value="CAC5356173.1"/>
    <property type="molecule type" value="Genomic_DNA"/>
</dbReference>
<proteinExistence type="inferred from homology"/>
<evidence type="ECO:0000256" key="2">
    <source>
        <dbReference type="SAM" id="MobiDB-lite"/>
    </source>
</evidence>
<sequence>MGAYIVHFGKLHINKYTEKKTTHKIGMANEKLTMQALIEHDRVQPKLKATGTSNSSTVIKENASIKSGDTVSKRRRHPSSSDTKSQKSVSLAPPKTGINFFRIVAATKAWQRLAKQRAAKRSPKLTPKCENTYRLEPAEGKHFSPQKVEVVMKNVIENYPGLDQYNHIRSKLLVRDLSEKINEKVKELDFPRYKLVCNVIIMEKKDQGVNVASRCIWNQQTDNFASYTYKNGAAIVVAYVHGVYLE</sequence>